<feature type="active site" description="Proton donor" evidence="9">
    <location>
        <position position="53"/>
    </location>
</feature>
<comment type="subunit">
    <text evidence="9">Heterooctamer of four alpha and four beta subunits.</text>
</comment>
<comment type="function">
    <text evidence="9">Catalyzes the pyruvoyl-dependent decarboxylation of aspartate to produce beta-alanine.</text>
</comment>
<dbReference type="Proteomes" id="UP000595278">
    <property type="component" value="Chromosome"/>
</dbReference>
<evidence type="ECO:0000256" key="8">
    <source>
        <dbReference type="ARBA" id="ARBA00023317"/>
    </source>
</evidence>
<name>A0A974NIH0_9GAMM</name>
<keyword evidence="1 9" id="KW-0963">Cytoplasm</keyword>
<evidence type="ECO:0000256" key="3">
    <source>
        <dbReference type="ARBA" id="ARBA00022793"/>
    </source>
</evidence>
<feature type="chain" id="PRO_5038201597" description="Aspartate 1-decarboxylase beta chain" evidence="9">
    <location>
        <begin position="1"/>
        <end position="19"/>
    </location>
</feature>
<accession>A0A974NIH0</accession>
<dbReference type="EC" id="4.1.1.11" evidence="9"/>
<proteinExistence type="inferred from homology"/>
<dbReference type="HAMAP" id="MF_00446">
    <property type="entry name" value="PanD"/>
    <property type="match status" value="1"/>
</dbReference>
<keyword evidence="8 9" id="KW-0670">Pyruvate</keyword>
<dbReference type="GO" id="GO:0005829">
    <property type="term" value="C:cytosol"/>
    <property type="evidence" value="ECO:0007669"/>
    <property type="project" value="TreeGrafter"/>
</dbReference>
<keyword evidence="3 9" id="KW-0210">Decarboxylase</keyword>
<evidence type="ECO:0000256" key="4">
    <source>
        <dbReference type="ARBA" id="ARBA00022813"/>
    </source>
</evidence>
<evidence type="ECO:0000313" key="10">
    <source>
        <dbReference type="EMBL" id="QQP87196.1"/>
    </source>
</evidence>
<feature type="chain" id="PRO_5038201596" description="Aspartate 1-decarboxylase alpha chain" evidence="9">
    <location>
        <begin position="20"/>
        <end position="143"/>
    </location>
</feature>
<comment type="cofactor">
    <cofactor evidence="9">
        <name>pyruvate</name>
        <dbReference type="ChEBI" id="CHEBI:15361"/>
    </cofactor>
    <text evidence="9">Binds 1 pyruvoyl group covalently per subunit.</text>
</comment>
<keyword evidence="7 9" id="KW-0704">Schiff base</keyword>
<feature type="binding site" evidence="9">
    <location>
        <position position="52"/>
    </location>
    <ligand>
        <name>substrate</name>
    </ligand>
</feature>
<evidence type="ECO:0000256" key="2">
    <source>
        <dbReference type="ARBA" id="ARBA00022655"/>
    </source>
</evidence>
<evidence type="ECO:0000256" key="6">
    <source>
        <dbReference type="ARBA" id="ARBA00023239"/>
    </source>
</evidence>
<dbReference type="Pfam" id="PF02261">
    <property type="entry name" value="Asp_decarbox"/>
    <property type="match status" value="1"/>
</dbReference>
<dbReference type="NCBIfam" id="TIGR00223">
    <property type="entry name" value="panD"/>
    <property type="match status" value="1"/>
</dbReference>
<feature type="modified residue" description="Pyruvic acid (Ser)" evidence="9">
    <location>
        <position position="20"/>
    </location>
</feature>
<organism evidence="10 11">
    <name type="scientific">Entomomonas asaccharolytica</name>
    <dbReference type="NCBI Taxonomy" id="2785331"/>
    <lineage>
        <taxon>Bacteria</taxon>
        <taxon>Pseudomonadati</taxon>
        <taxon>Pseudomonadota</taxon>
        <taxon>Gammaproteobacteria</taxon>
        <taxon>Pseudomonadales</taxon>
        <taxon>Pseudomonadaceae</taxon>
        <taxon>Entomomonas</taxon>
    </lineage>
</organism>
<keyword evidence="4 9" id="KW-0068">Autocatalytic cleavage</keyword>
<dbReference type="CDD" id="cd06919">
    <property type="entry name" value="Asp_decarbox"/>
    <property type="match status" value="1"/>
</dbReference>
<dbReference type="InterPro" id="IPR009010">
    <property type="entry name" value="Asp_de-COase-like_dom_sf"/>
</dbReference>
<dbReference type="GO" id="GO:0004068">
    <property type="term" value="F:aspartate 1-decarboxylase activity"/>
    <property type="evidence" value="ECO:0007669"/>
    <property type="project" value="UniProtKB-UniRule"/>
</dbReference>
<gene>
    <name evidence="9" type="primary">panD</name>
    <name evidence="10" type="ORF">JHT90_10980</name>
</gene>
<keyword evidence="11" id="KW-1185">Reference proteome</keyword>
<comment type="PTM">
    <text evidence="9">Is synthesized initially as an inactive proenzyme, which is activated by self-cleavage at a specific serine bond to produce a beta-subunit with a hydroxyl group at its C-terminus and an alpha-subunit with a pyruvoyl group at its N-terminus.</text>
</comment>
<evidence type="ECO:0000256" key="9">
    <source>
        <dbReference type="HAMAP-Rule" id="MF_00446"/>
    </source>
</evidence>
<protein>
    <recommendedName>
        <fullName evidence="9">Aspartate 1-decarboxylase</fullName>
        <ecNumber evidence="9">4.1.1.11</ecNumber>
    </recommendedName>
    <alternativeName>
        <fullName evidence="9">Aspartate alpha-decarboxylase</fullName>
    </alternativeName>
    <component>
        <recommendedName>
            <fullName evidence="9">Aspartate 1-decarboxylase beta chain</fullName>
        </recommendedName>
    </component>
    <component>
        <recommendedName>
            <fullName evidence="9">Aspartate 1-decarboxylase alpha chain</fullName>
        </recommendedName>
    </component>
</protein>
<reference evidence="10 11" key="1">
    <citation type="submission" date="2021-01" db="EMBL/GenBank/DDBJ databases">
        <title>Entomomonas sp. F2A isolated from a house cricket (Acheta domesticus).</title>
        <authorList>
            <person name="Spergser J."/>
            <person name="Busse H.-J."/>
        </authorList>
    </citation>
    <scope>NUCLEOTIDE SEQUENCE [LARGE SCALE GENOMIC DNA]</scope>
    <source>
        <strain evidence="10 11">F2A</strain>
    </source>
</reference>
<evidence type="ECO:0000256" key="1">
    <source>
        <dbReference type="ARBA" id="ARBA00022490"/>
    </source>
</evidence>
<dbReference type="GO" id="GO:0006523">
    <property type="term" value="P:alanine biosynthetic process"/>
    <property type="evidence" value="ECO:0007669"/>
    <property type="project" value="InterPro"/>
</dbReference>
<evidence type="ECO:0000256" key="5">
    <source>
        <dbReference type="ARBA" id="ARBA00023145"/>
    </source>
</evidence>
<dbReference type="PANTHER" id="PTHR21012:SF0">
    <property type="entry name" value="ASPARTATE 1-DECARBOXYLASE"/>
    <property type="match status" value="1"/>
</dbReference>
<keyword evidence="6 9" id="KW-0456">Lyase</keyword>
<comment type="catalytic activity">
    <reaction evidence="9">
        <text>L-aspartate + H(+) = beta-alanine + CO2</text>
        <dbReference type="Rhea" id="RHEA:19497"/>
        <dbReference type="ChEBI" id="CHEBI:15378"/>
        <dbReference type="ChEBI" id="CHEBI:16526"/>
        <dbReference type="ChEBI" id="CHEBI:29991"/>
        <dbReference type="ChEBI" id="CHEBI:57966"/>
        <dbReference type="EC" id="4.1.1.11"/>
    </reaction>
</comment>
<dbReference type="Gene3D" id="2.40.40.20">
    <property type="match status" value="1"/>
</dbReference>
<evidence type="ECO:0000256" key="7">
    <source>
        <dbReference type="ARBA" id="ARBA00023270"/>
    </source>
</evidence>
<comment type="similarity">
    <text evidence="9">Belongs to the PanD family.</text>
</comment>
<comment type="pathway">
    <text evidence="9">Cofactor biosynthesis; (R)-pantothenate biosynthesis; beta-alanine from L-aspartate: step 1/1.</text>
</comment>
<dbReference type="GO" id="GO:0015940">
    <property type="term" value="P:pantothenate biosynthetic process"/>
    <property type="evidence" value="ECO:0007669"/>
    <property type="project" value="UniProtKB-UniRule"/>
</dbReference>
<evidence type="ECO:0000313" key="11">
    <source>
        <dbReference type="Proteomes" id="UP000595278"/>
    </source>
</evidence>
<dbReference type="AlphaFoldDB" id="A0A974NIH0"/>
<dbReference type="EMBL" id="CP067393">
    <property type="protein sequence ID" value="QQP87196.1"/>
    <property type="molecule type" value="Genomic_DNA"/>
</dbReference>
<feature type="active site" description="Schiff-base intermediate with substrate; via pyruvic acid" evidence="9">
    <location>
        <position position="20"/>
    </location>
</feature>
<dbReference type="InterPro" id="IPR003190">
    <property type="entry name" value="Asp_decarbox"/>
</dbReference>
<comment type="subcellular location">
    <subcellularLocation>
        <location evidence="9">Cytoplasm</location>
    </subcellularLocation>
</comment>
<keyword evidence="2 9" id="KW-0566">Pantothenate biosynthesis</keyword>
<keyword evidence="5 9" id="KW-0865">Zymogen</keyword>
<dbReference type="KEGG" id="eaz:JHT90_10980"/>
<feature type="binding site" evidence="9">
    <location>
        <begin position="68"/>
        <end position="70"/>
    </location>
    <ligand>
        <name>substrate</name>
    </ligand>
</feature>
<dbReference type="PANTHER" id="PTHR21012">
    <property type="entry name" value="ASPARTATE 1-DECARBOXYLASE"/>
    <property type="match status" value="1"/>
</dbReference>
<dbReference type="SUPFAM" id="SSF50692">
    <property type="entry name" value="ADC-like"/>
    <property type="match status" value="1"/>
</dbReference>
<sequence length="143" mass="15718">MYGKIHRCRVTEANLDYVGSITIDPLLLEASGILPYTQIDVVNITNGNRLQTYVIPGTKGAGEICLNGAAAHLFNKGDLAILMAYEQCPVSQLVGRKSKAVMVDDNNHITEVFTYQTPSMEQLAAGEVPSRAHERYSEKRLAH</sequence>